<name>A0A139SSG4_9BACT</name>
<evidence type="ECO:0000313" key="3">
    <source>
        <dbReference type="Proteomes" id="UP000071392"/>
    </source>
</evidence>
<accession>A0A139SSG4</accession>
<keyword evidence="1" id="KW-0732">Signal</keyword>
<comment type="caution">
    <text evidence="2">The sequence shown here is derived from an EMBL/GenBank/DDBJ whole genome shotgun (WGS) entry which is preliminary data.</text>
</comment>
<keyword evidence="3" id="KW-1185">Reference proteome</keyword>
<dbReference type="InterPro" id="IPR008309">
    <property type="entry name" value="YdbL"/>
</dbReference>
<dbReference type="AlphaFoldDB" id="A0A139SSG4"/>
<protein>
    <recommendedName>
        <fullName evidence="4">DUF1318 domain-containing protein</fullName>
    </recommendedName>
</protein>
<dbReference type="RefSeq" id="WP_068710922.1">
    <property type="nucleotide sequence ID" value="NZ_LSZP01000007.1"/>
</dbReference>
<proteinExistence type="predicted"/>
<feature type="signal peptide" evidence="1">
    <location>
        <begin position="1"/>
        <end position="24"/>
    </location>
</feature>
<evidence type="ECO:0000256" key="1">
    <source>
        <dbReference type="SAM" id="SignalP"/>
    </source>
</evidence>
<dbReference type="EMBL" id="LSZP01000007">
    <property type="protein sequence ID" value="KXU37515.1"/>
    <property type="molecule type" value="Genomic_DNA"/>
</dbReference>
<reference evidence="2 3" key="1">
    <citation type="submission" date="2016-02" db="EMBL/GenBank/DDBJ databases">
        <authorList>
            <person name="Wen L."/>
            <person name="He K."/>
            <person name="Yang H."/>
        </authorList>
    </citation>
    <scope>NUCLEOTIDE SEQUENCE [LARGE SCALE GENOMIC DNA]</scope>
    <source>
        <strain evidence="2 3">CV41</strain>
    </source>
</reference>
<organism evidence="2 3">
    <name type="scientific">Cephaloticoccus capnophilus</name>
    <dbReference type="NCBI Taxonomy" id="1548208"/>
    <lineage>
        <taxon>Bacteria</taxon>
        <taxon>Pseudomonadati</taxon>
        <taxon>Verrucomicrobiota</taxon>
        <taxon>Opitutia</taxon>
        <taxon>Opitutales</taxon>
        <taxon>Opitutaceae</taxon>
        <taxon>Cephaloticoccus</taxon>
    </lineage>
</organism>
<dbReference type="OrthoDB" id="198301at2"/>
<dbReference type="Pfam" id="PF07027">
    <property type="entry name" value="DUF1318"/>
    <property type="match status" value="1"/>
</dbReference>
<feature type="chain" id="PRO_5007299404" description="DUF1318 domain-containing protein" evidence="1">
    <location>
        <begin position="25"/>
        <end position="125"/>
    </location>
</feature>
<gene>
    <name evidence="2" type="ORF">AXK12_01665</name>
</gene>
<sequence length="125" mass="13481">MKTLSSLLLLVALFFAAPASSLQAAEDLAAVRTRMEQRLPTIDELKAQGAIGENNRGLLEVRGGGGNASSVASAENRDREIVYAEIAKKNNTSADQVGRARARRIAANSAPGVWLQRDNGEWYKK</sequence>
<dbReference type="Proteomes" id="UP000071392">
    <property type="component" value="Unassembled WGS sequence"/>
</dbReference>
<evidence type="ECO:0000313" key="2">
    <source>
        <dbReference type="EMBL" id="KXU37515.1"/>
    </source>
</evidence>
<evidence type="ECO:0008006" key="4">
    <source>
        <dbReference type="Google" id="ProtNLM"/>
    </source>
</evidence>
<dbReference type="STRING" id="1548208.AXK12_01665"/>